<dbReference type="PANTHER" id="PTHR34595:SF2">
    <property type="entry name" value="BLR2978 PROTEIN"/>
    <property type="match status" value="1"/>
</dbReference>
<dbReference type="Gene3D" id="3.30.1490.270">
    <property type="match status" value="1"/>
</dbReference>
<proteinExistence type="predicted"/>
<comment type="caution">
    <text evidence="3">The sequence shown here is derived from an EMBL/GenBank/DDBJ whole genome shotgun (WGS) entry which is preliminary data.</text>
</comment>
<feature type="domain" description="Circularly permuted ATP-grasp type 2" evidence="2">
    <location>
        <begin position="74"/>
        <end position="450"/>
    </location>
</feature>
<dbReference type="InterPro" id="IPR051680">
    <property type="entry name" value="ATP-dep_Glu-Cys_Ligase-2"/>
</dbReference>
<dbReference type="InterPro" id="IPR025841">
    <property type="entry name" value="CP_ATPgrasp_2"/>
</dbReference>
<dbReference type="Proteomes" id="UP001596455">
    <property type="component" value="Unassembled WGS sequence"/>
</dbReference>
<dbReference type="InterPro" id="IPR007296">
    <property type="entry name" value="DUF403"/>
</dbReference>
<protein>
    <submittedName>
        <fullName evidence="3">Circularly permuted type 2 ATP-grasp protein</fullName>
    </submittedName>
</protein>
<organism evidence="3 4">
    <name type="scientific">Georgenia alba</name>
    <dbReference type="NCBI Taxonomy" id="2233858"/>
    <lineage>
        <taxon>Bacteria</taxon>
        <taxon>Bacillati</taxon>
        <taxon>Actinomycetota</taxon>
        <taxon>Actinomycetes</taxon>
        <taxon>Micrococcales</taxon>
        <taxon>Bogoriellaceae</taxon>
        <taxon>Georgenia</taxon>
    </lineage>
</organism>
<dbReference type="Gene3D" id="3.40.50.11290">
    <property type="match status" value="1"/>
</dbReference>
<gene>
    <name evidence="3" type="ORF">ACFQQL_00375</name>
</gene>
<dbReference type="Pfam" id="PF04168">
    <property type="entry name" value="Alpha-E"/>
    <property type="match status" value="1"/>
</dbReference>
<evidence type="ECO:0000259" key="1">
    <source>
        <dbReference type="Pfam" id="PF04168"/>
    </source>
</evidence>
<accession>A0ABW2Q4Y9</accession>
<reference evidence="4" key="1">
    <citation type="journal article" date="2019" name="Int. J. Syst. Evol. Microbiol.">
        <title>The Global Catalogue of Microorganisms (GCM) 10K type strain sequencing project: providing services to taxonomists for standard genome sequencing and annotation.</title>
        <authorList>
            <consortium name="The Broad Institute Genomics Platform"/>
            <consortium name="The Broad Institute Genome Sequencing Center for Infectious Disease"/>
            <person name="Wu L."/>
            <person name="Ma J."/>
        </authorList>
    </citation>
    <scope>NUCLEOTIDE SEQUENCE [LARGE SCALE GENOMIC DNA]</scope>
    <source>
        <strain evidence="4">JCM 1490</strain>
    </source>
</reference>
<dbReference type="PANTHER" id="PTHR34595">
    <property type="entry name" value="BLR5612 PROTEIN"/>
    <property type="match status" value="1"/>
</dbReference>
<dbReference type="Pfam" id="PF14403">
    <property type="entry name" value="CP_ATPgrasp_2"/>
    <property type="match status" value="1"/>
</dbReference>
<feature type="domain" description="DUF403" evidence="1">
    <location>
        <begin position="503"/>
        <end position="808"/>
    </location>
</feature>
<dbReference type="SUPFAM" id="SSF56059">
    <property type="entry name" value="Glutathione synthetase ATP-binding domain-like"/>
    <property type="match status" value="1"/>
</dbReference>
<keyword evidence="4" id="KW-1185">Reference proteome</keyword>
<name>A0ABW2Q4Y9_9MICO</name>
<evidence type="ECO:0000313" key="4">
    <source>
        <dbReference type="Proteomes" id="UP001596455"/>
    </source>
</evidence>
<dbReference type="EMBL" id="JBHTCQ010000001">
    <property type="protein sequence ID" value="MFC7403543.1"/>
    <property type="molecule type" value="Genomic_DNA"/>
</dbReference>
<evidence type="ECO:0000259" key="2">
    <source>
        <dbReference type="Pfam" id="PF14403"/>
    </source>
</evidence>
<dbReference type="RefSeq" id="WP_382390103.1">
    <property type="nucleotide sequence ID" value="NZ_JBHTCQ010000001.1"/>
</dbReference>
<evidence type="ECO:0000313" key="3">
    <source>
        <dbReference type="EMBL" id="MFC7403543.1"/>
    </source>
</evidence>
<sequence length="823" mass="87905">MDLLEDYRARGPGHDEMLQSTGPARAAWEELAARAHLGRAERLEAARSDVVALLQDQGVTSGDLDQEWALDPLPVLVEETQWAVLEDGLRQRAELLDQVLTDLYGDRTLLTSGLLPPEIILAHPGFVGAAQGMRNPCTHQLFHLATDLARNADGAWTVLADRTDVPAGLGYAMADRRVVSEAFAGPYRNSRTRRLGPFYQALRRSLAAVAPPAAGDRPRVAVLSTGTAGRSGAAFDHGYLSVLLGVPLVEGGDLAVEDGRVWVRGLGGREPVDVLLRGAPSWAVDPLDLDRTSTAGAAGLLHAARRGAVTVVNTLGSGLLESPALATYLPRLARALRDEELLVPSVVTYWCGERAMCSHVMANLGRLIVRPVAGVRPPVLGWELSLDERADLAAAIAARPAEWVGQEPVEASTSPSVVDGALVPRATSLRTFTLSRDGEYTVLAGALGHVSPVPQATVAGGPGAGAAKDVWVLAAEPLAVAGDTSARAELVPGRDSDGGISLRSAADLFRMGRHVERAEQSVRFLLAVADRWDDYHARPGARPEDPGGRALETLLTALHATTADGPLAALLTDPALEGSVAWTVAQLGRDAAGVRDNLSPDVWIALSSMNRALRRERDRRRNRESAEVGLAPALLTLLEGLLALQGIVGESLVRDVGWLLLDTGRRLERAREVVASLSGTLTEVRDPAVEELVAGSVLAAHESALTFRRRHPDGGLAGVLDLLLQDRRNPRALAFQLDRMREHFTALPPVAHGPETRDRLLAETADVTAELRRDRAVGEVVAGRRIYLAEALDAMASRLEELAVEIPRIHLSRPTVTGLGLRG</sequence>